<evidence type="ECO:0000313" key="2">
    <source>
        <dbReference type="Proteomes" id="UP000574276"/>
    </source>
</evidence>
<dbReference type="PANTHER" id="PTHR45661">
    <property type="entry name" value="SURFACE ANTIGEN"/>
    <property type="match status" value="1"/>
</dbReference>
<organism evidence="1 2">
    <name type="scientific">Variimorphobacter saccharofermentans</name>
    <dbReference type="NCBI Taxonomy" id="2755051"/>
    <lineage>
        <taxon>Bacteria</taxon>
        <taxon>Bacillati</taxon>
        <taxon>Bacillota</taxon>
        <taxon>Clostridia</taxon>
        <taxon>Lachnospirales</taxon>
        <taxon>Lachnospiraceae</taxon>
        <taxon>Variimorphobacter</taxon>
    </lineage>
</organism>
<dbReference type="InterPro" id="IPR026906">
    <property type="entry name" value="LRR_5"/>
</dbReference>
<dbReference type="Pfam" id="PF13306">
    <property type="entry name" value="LRR_5"/>
    <property type="match status" value="3"/>
</dbReference>
<comment type="caution">
    <text evidence="1">The sequence shown here is derived from an EMBL/GenBank/DDBJ whole genome shotgun (WGS) entry which is preliminary data.</text>
</comment>
<proteinExistence type="predicted"/>
<keyword evidence="2" id="KW-1185">Reference proteome</keyword>
<reference evidence="1 2" key="1">
    <citation type="submission" date="2020-07" db="EMBL/GenBank/DDBJ databases">
        <title>Characterization and genome sequencing of isolate MD1, a novel member within the family Lachnospiraceae.</title>
        <authorList>
            <person name="Rettenmaier R."/>
            <person name="Di Bello L."/>
            <person name="Zinser C."/>
            <person name="Scheitz K."/>
            <person name="Liebl W."/>
            <person name="Zverlov V."/>
        </authorList>
    </citation>
    <scope>NUCLEOTIDE SEQUENCE [LARGE SCALE GENOMIC DNA]</scope>
    <source>
        <strain evidence="1 2">MD1</strain>
    </source>
</reference>
<gene>
    <name evidence="1" type="ORF">H0486_02775</name>
</gene>
<dbReference type="Proteomes" id="UP000574276">
    <property type="component" value="Unassembled WGS sequence"/>
</dbReference>
<dbReference type="RefSeq" id="WP_228351555.1">
    <property type="nucleotide sequence ID" value="NZ_JACEGA010000001.1"/>
</dbReference>
<dbReference type="SUPFAM" id="SSF52058">
    <property type="entry name" value="L domain-like"/>
    <property type="match status" value="1"/>
</dbReference>
<sequence>MIGRTDVKNNRNTITIILLFAILAAAAFLTAAELAVRVSAEELDWYDEKVIETFKQGGIKYFVTKKPKGTAPGEAYVGGCEDSVTKLVIKGRLKRDSNKKEYTVKGIVDGAFQYNQRITSLKITPGLRDIGANAFSGCVNLKKAELDGGITKIGKDAFWQCGKLEGIRLPSGLTYLGAGAFSQCVSITEIDLPKGVKRIYPNTFAGCDSVTKVKMHNAVTHIDEMAFYDCKKLEKLTLSKNLAYIGDAALCCCERLTAVELPFKLKTLGKSAFASCTALKNIVIPENVVSIGEACFRNCATLRSITMGNKVTKLESEFCYDCEALESIKLSSKLETIENSAFYGCKQLKTVDLPATLKSIGRHAFHRCEMLDGISLPKSLEKIEYGAFSNAGLSSITIPGKVKVIEGCAFDNNRRLEKVVIQEGTERIEEYCFANCIELSEIEFPSTVNYIGCGALDYTAWYKVFEDPYLSYENLETKFIDHVMVNDILVFISGYKLAYNEIDTSAGIMERSTYLLPKEELVIPENTRMIYSINCADRITKSGRVILNEGLEIIGKRAFYDSSALTELILPESVTEIGSEAFWNTGMKEISLPDGIQKIASDFFVSQDADSELIVRVRKNSRTHKELLKLMKSEEVAWKIKTY</sequence>
<protein>
    <submittedName>
        <fullName evidence="1">Leucine-rich repeat domain-containing protein</fullName>
    </submittedName>
</protein>
<dbReference type="InterPro" id="IPR053139">
    <property type="entry name" value="Surface_bspA-like"/>
</dbReference>
<dbReference type="Gene3D" id="3.40.50.12480">
    <property type="match status" value="1"/>
</dbReference>
<evidence type="ECO:0000313" key="1">
    <source>
        <dbReference type="EMBL" id="MBB2181803.1"/>
    </source>
</evidence>
<dbReference type="Gene3D" id="3.80.10.10">
    <property type="entry name" value="Ribonuclease Inhibitor"/>
    <property type="match status" value="3"/>
</dbReference>
<dbReference type="PANTHER" id="PTHR45661:SF3">
    <property type="entry name" value="IG-LIKE DOMAIN-CONTAINING PROTEIN"/>
    <property type="match status" value="1"/>
</dbReference>
<dbReference type="AlphaFoldDB" id="A0A839JVX0"/>
<dbReference type="EMBL" id="JACEGA010000001">
    <property type="protein sequence ID" value="MBB2181803.1"/>
    <property type="molecule type" value="Genomic_DNA"/>
</dbReference>
<name>A0A839JVX0_9FIRM</name>
<dbReference type="InterPro" id="IPR032675">
    <property type="entry name" value="LRR_dom_sf"/>
</dbReference>
<accession>A0A839JVX0</accession>